<dbReference type="PROSITE" id="PS51257">
    <property type="entry name" value="PROKAR_LIPOPROTEIN"/>
    <property type="match status" value="1"/>
</dbReference>
<dbReference type="KEGG" id="psn:Pedsa_0155"/>
<dbReference type="AlphaFoldDB" id="F0SDL4"/>
<dbReference type="STRING" id="762903.Pedsa_0155"/>
<dbReference type="RefSeq" id="WP_013631244.1">
    <property type="nucleotide sequence ID" value="NC_015177.1"/>
</dbReference>
<dbReference type="EMBL" id="CP002545">
    <property type="protein sequence ID" value="ADY50741.1"/>
    <property type="molecule type" value="Genomic_DNA"/>
</dbReference>
<dbReference type="HOGENOM" id="CLU_1593176_0_0_10"/>
<evidence type="ECO:0000313" key="1">
    <source>
        <dbReference type="EMBL" id="ADY50741.1"/>
    </source>
</evidence>
<proteinExistence type="predicted"/>
<gene>
    <name evidence="1" type="ordered locus">Pedsa_0155</name>
</gene>
<organism evidence="1 2">
    <name type="scientific">Pseudopedobacter saltans (strain ATCC 51119 / DSM 12145 / JCM 21818 / CCUG 39354 / LMG 10337 / NBRC 100064 / NCIMB 13643)</name>
    <name type="common">Pedobacter saltans</name>
    <dbReference type="NCBI Taxonomy" id="762903"/>
    <lineage>
        <taxon>Bacteria</taxon>
        <taxon>Pseudomonadati</taxon>
        <taxon>Bacteroidota</taxon>
        <taxon>Sphingobacteriia</taxon>
        <taxon>Sphingobacteriales</taxon>
        <taxon>Sphingobacteriaceae</taxon>
        <taxon>Pseudopedobacter</taxon>
    </lineage>
</organism>
<keyword evidence="2" id="KW-1185">Reference proteome</keyword>
<reference evidence="2" key="2">
    <citation type="submission" date="2011-02" db="EMBL/GenBank/DDBJ databases">
        <title>The complete genome of Pedobacter saltans DSM 12145.</title>
        <authorList>
            <consortium name="US DOE Joint Genome Institute (JGI-PGF)"/>
            <person name="Lucas S."/>
            <person name="Copeland A."/>
            <person name="Lapidus A."/>
            <person name="Bruce D."/>
            <person name="Goodwin L."/>
            <person name="Pitluck S."/>
            <person name="Kyrpides N."/>
            <person name="Mavromatis K."/>
            <person name="Pagani I."/>
            <person name="Ivanova N."/>
            <person name="Ovchinnikova G."/>
            <person name="Lu M."/>
            <person name="Detter J.C."/>
            <person name="Han C."/>
            <person name="Land M."/>
            <person name="Hauser L."/>
            <person name="Markowitz V."/>
            <person name="Cheng J.-F."/>
            <person name="Hugenholtz P."/>
            <person name="Woyke T."/>
            <person name="Wu D."/>
            <person name="Tindall B."/>
            <person name="Pomrenke H.G."/>
            <person name="Brambilla E."/>
            <person name="Klenk H.-P."/>
            <person name="Eisen J.A."/>
        </authorList>
    </citation>
    <scope>NUCLEOTIDE SEQUENCE [LARGE SCALE GENOMIC DNA]</scope>
    <source>
        <strain evidence="2">ATCC 51119 / DSM 12145 / JCM 21818 / LMG 10337 / NBRC 100064 / NCIMB 13643</strain>
    </source>
</reference>
<protein>
    <submittedName>
        <fullName evidence="1">Uncharacterized protein</fullName>
    </submittedName>
</protein>
<reference evidence="1 2" key="1">
    <citation type="journal article" date="2011" name="Stand. Genomic Sci.">
        <title>Complete genome sequence of the gliding, heparinolytic Pedobacter saltans type strain (113).</title>
        <authorList>
            <person name="Liolios K."/>
            <person name="Sikorski J."/>
            <person name="Lu M."/>
            <person name="Nolan M."/>
            <person name="Lapidus A."/>
            <person name="Lucas S."/>
            <person name="Hammon N."/>
            <person name="Deshpande S."/>
            <person name="Cheng J.F."/>
            <person name="Tapia R."/>
            <person name="Han C."/>
            <person name="Goodwin L."/>
            <person name="Pitluck S."/>
            <person name="Huntemann M."/>
            <person name="Ivanova N."/>
            <person name="Pagani I."/>
            <person name="Mavromatis K."/>
            <person name="Ovchinikova G."/>
            <person name="Pati A."/>
            <person name="Chen A."/>
            <person name="Palaniappan K."/>
            <person name="Land M."/>
            <person name="Hauser L."/>
            <person name="Brambilla E.M."/>
            <person name="Kotsyurbenko O."/>
            <person name="Rohde M."/>
            <person name="Tindall B.J."/>
            <person name="Abt B."/>
            <person name="Goker M."/>
            <person name="Detter J.C."/>
            <person name="Woyke T."/>
            <person name="Bristow J."/>
            <person name="Eisen J.A."/>
            <person name="Markowitz V."/>
            <person name="Hugenholtz P."/>
            <person name="Klenk H.P."/>
            <person name="Kyrpides N.C."/>
        </authorList>
    </citation>
    <scope>NUCLEOTIDE SEQUENCE [LARGE SCALE GENOMIC DNA]</scope>
    <source>
        <strain evidence="2">ATCC 51119 / DSM 12145 / JCM 21818 / LMG 10337 / NBRC 100064 / NCIMB 13643</strain>
    </source>
</reference>
<dbReference type="OrthoDB" id="679569at2"/>
<sequence length="167" mass="18982">MRIFKLFTTVLFCYLFFSCTNDKKERSASDSISTNENVKETPLDVLSDIPWTATLDSTTQQYTMVRNEPIKGEVLDITNVLEAINRKYPENKLVFEKQNADTVFVKVENATYLTQASGSTGARVFLAESTYSLTEIPSIRVVFFNFKIGDHATPGAYTRKNFDFDMP</sequence>
<name>F0SDL4_PSESL</name>
<dbReference type="eggNOG" id="ENOG50336QU">
    <property type="taxonomic scope" value="Bacteria"/>
</dbReference>
<accession>F0SDL4</accession>
<dbReference type="Proteomes" id="UP000000310">
    <property type="component" value="Chromosome"/>
</dbReference>
<evidence type="ECO:0000313" key="2">
    <source>
        <dbReference type="Proteomes" id="UP000000310"/>
    </source>
</evidence>